<organism evidence="3 4">
    <name type="scientific">Microcella pacifica</name>
    <dbReference type="NCBI Taxonomy" id="2591847"/>
    <lineage>
        <taxon>Bacteria</taxon>
        <taxon>Bacillati</taxon>
        <taxon>Actinomycetota</taxon>
        <taxon>Actinomycetes</taxon>
        <taxon>Micrococcales</taxon>
        <taxon>Microbacteriaceae</taxon>
        <taxon>Microcella</taxon>
    </lineage>
</organism>
<dbReference type="PANTHER" id="PTHR34580:SF3">
    <property type="entry name" value="PROTEIN PAFB"/>
    <property type="match status" value="1"/>
</dbReference>
<dbReference type="OrthoDB" id="3268930at2"/>
<dbReference type="PROSITE" id="PS52050">
    <property type="entry name" value="WYL"/>
    <property type="match status" value="1"/>
</dbReference>
<feature type="domain" description="WYL" evidence="1">
    <location>
        <begin position="153"/>
        <end position="214"/>
    </location>
</feature>
<sequence length="321" mass="35952">MPVEERLFSLVLALLATEHGLTKHEILSTVTGYAARYATDRDRGSLERQFERDKEELRDLGVPLETFDAQGAENDTKFQRYRIPADRYQLPDEVRFTPDQYALLGLAAQVWREGSLSQDSRRALTKLRSLGLALDDAIIGMAPTIRTRDAAHEPLTLAIDRGQQVTFRYLKPGRTAPELRRVSPLALVHHEGRWHLQAHDDAADAPRTFLLRRIVGQVSVAGAATRRPAADEPARALAELREIWQRTVAVVRPRPGSEADVVLRNRAETRVLGESLEIRTTDLDILADELTAFGADVVVVEPASLRDAVDARWQAILERHG</sequence>
<dbReference type="InterPro" id="IPR026881">
    <property type="entry name" value="WYL_dom"/>
</dbReference>
<accession>A0A9E5JSY6</accession>
<evidence type="ECO:0000313" key="4">
    <source>
        <dbReference type="Proteomes" id="UP000818266"/>
    </source>
</evidence>
<dbReference type="EMBL" id="VIKT02000002">
    <property type="protein sequence ID" value="NHF61873.1"/>
    <property type="molecule type" value="Genomic_DNA"/>
</dbReference>
<proteinExistence type="predicted"/>
<reference evidence="3 4" key="1">
    <citation type="submission" date="2019-06" db="EMBL/GenBank/DDBJ databases">
        <authorList>
            <person name="De-Chao Zhang Q."/>
        </authorList>
    </citation>
    <scope>NUCLEOTIDE SEQUENCE [LARGE SCALE GENOMIC DNA]</scope>
    <source>
        <strain evidence="3 4">KN1116</strain>
    </source>
</reference>
<dbReference type="InterPro" id="IPR051534">
    <property type="entry name" value="CBASS_pafABC_assoc_protein"/>
</dbReference>
<evidence type="ECO:0000259" key="1">
    <source>
        <dbReference type="Pfam" id="PF13280"/>
    </source>
</evidence>
<keyword evidence="4" id="KW-1185">Reference proteome</keyword>
<gene>
    <name evidence="3" type="ORF">FK219_001225</name>
</gene>
<dbReference type="InterPro" id="IPR057727">
    <property type="entry name" value="WCX_dom"/>
</dbReference>
<reference evidence="3 4" key="2">
    <citation type="submission" date="2020-03" db="EMBL/GenBank/DDBJ databases">
        <title>Chryseoglobus sp. isolated from a deep-sea seamount.</title>
        <authorList>
            <person name="Zhang D.-C."/>
        </authorList>
    </citation>
    <scope>NUCLEOTIDE SEQUENCE [LARGE SCALE GENOMIC DNA]</scope>
    <source>
        <strain evidence="3 4">KN1116</strain>
    </source>
</reference>
<evidence type="ECO:0000313" key="3">
    <source>
        <dbReference type="EMBL" id="NHF61873.1"/>
    </source>
</evidence>
<evidence type="ECO:0000259" key="2">
    <source>
        <dbReference type="Pfam" id="PF25583"/>
    </source>
</evidence>
<dbReference type="Proteomes" id="UP000818266">
    <property type="component" value="Unassembled WGS sequence"/>
</dbReference>
<name>A0A9E5JSY6_9MICO</name>
<feature type="domain" description="WCX" evidence="2">
    <location>
        <begin position="276"/>
        <end position="317"/>
    </location>
</feature>
<protein>
    <submittedName>
        <fullName evidence="3">WYL domain-containing protein</fullName>
    </submittedName>
</protein>
<comment type="caution">
    <text evidence="3">The sequence shown here is derived from an EMBL/GenBank/DDBJ whole genome shotgun (WGS) entry which is preliminary data.</text>
</comment>
<dbReference type="Pfam" id="PF13280">
    <property type="entry name" value="WYL"/>
    <property type="match status" value="1"/>
</dbReference>
<dbReference type="PANTHER" id="PTHR34580">
    <property type="match status" value="1"/>
</dbReference>
<dbReference type="Pfam" id="PF25583">
    <property type="entry name" value="WCX"/>
    <property type="match status" value="1"/>
</dbReference>
<dbReference type="AlphaFoldDB" id="A0A9E5JSY6"/>